<reference evidence="2 3" key="1">
    <citation type="submission" date="2023-07" db="EMBL/GenBank/DDBJ databases">
        <title>Genomic Encyclopedia of Type Strains, Phase IV (KMG-IV): sequencing the most valuable type-strain genomes for metagenomic binning, comparative biology and taxonomic classification.</title>
        <authorList>
            <person name="Goeker M."/>
        </authorList>
    </citation>
    <scope>NUCLEOTIDE SEQUENCE [LARGE SCALE GENOMIC DNA]</scope>
    <source>
        <strain evidence="2 3">DSM 100301</strain>
    </source>
</reference>
<sequence length="76" mass="7793">MTFLIAMAVGIATGATRSLMAILLVSVLMVVSFVAAAFWTGGSVALLDLLLALAGYNVGLIDCLLLMAAFASRKTA</sequence>
<keyword evidence="1" id="KW-0472">Membrane</keyword>
<protein>
    <submittedName>
        <fullName evidence="2">Na+/H+-dicarboxylate symporter</fullName>
    </submittedName>
</protein>
<keyword evidence="1" id="KW-0812">Transmembrane</keyword>
<evidence type="ECO:0000313" key="2">
    <source>
        <dbReference type="EMBL" id="MDQ0455539.1"/>
    </source>
</evidence>
<dbReference type="EMBL" id="JAUSWH010000004">
    <property type="protein sequence ID" value="MDQ0455539.1"/>
    <property type="molecule type" value="Genomic_DNA"/>
</dbReference>
<proteinExistence type="predicted"/>
<name>A0ABU0IBD3_9HYPH</name>
<evidence type="ECO:0000256" key="1">
    <source>
        <dbReference type="SAM" id="Phobius"/>
    </source>
</evidence>
<keyword evidence="1" id="KW-1133">Transmembrane helix</keyword>
<comment type="caution">
    <text evidence="2">The sequence shown here is derived from an EMBL/GenBank/DDBJ whole genome shotgun (WGS) entry which is preliminary data.</text>
</comment>
<organism evidence="2 3">
    <name type="scientific">Rhizobium paknamense</name>
    <dbReference type="NCBI Taxonomy" id="1206817"/>
    <lineage>
        <taxon>Bacteria</taxon>
        <taxon>Pseudomonadati</taxon>
        <taxon>Pseudomonadota</taxon>
        <taxon>Alphaproteobacteria</taxon>
        <taxon>Hyphomicrobiales</taxon>
        <taxon>Rhizobiaceae</taxon>
        <taxon>Rhizobium/Agrobacterium group</taxon>
        <taxon>Rhizobium</taxon>
    </lineage>
</organism>
<gene>
    <name evidence="2" type="ORF">QO005_001873</name>
</gene>
<dbReference type="Proteomes" id="UP001235269">
    <property type="component" value="Unassembled WGS sequence"/>
</dbReference>
<keyword evidence="3" id="KW-1185">Reference proteome</keyword>
<evidence type="ECO:0000313" key="3">
    <source>
        <dbReference type="Proteomes" id="UP001235269"/>
    </source>
</evidence>
<feature type="transmembrane region" description="Helical" evidence="1">
    <location>
        <begin position="21"/>
        <end position="39"/>
    </location>
</feature>
<feature type="transmembrane region" description="Helical" evidence="1">
    <location>
        <begin position="45"/>
        <end position="71"/>
    </location>
</feature>
<accession>A0ABU0IBD3</accession>
<dbReference type="RefSeq" id="WP_307157716.1">
    <property type="nucleotide sequence ID" value="NZ_JAUSWH010000004.1"/>
</dbReference>